<evidence type="ECO:0000313" key="3">
    <source>
        <dbReference type="Proteomes" id="UP000567179"/>
    </source>
</evidence>
<dbReference type="AlphaFoldDB" id="A0A8H5AW02"/>
<dbReference type="OrthoDB" id="10052321at2759"/>
<evidence type="ECO:0000256" key="1">
    <source>
        <dbReference type="SAM" id="MobiDB-lite"/>
    </source>
</evidence>
<name>A0A8H5AW02_9AGAR</name>
<dbReference type="GO" id="GO:0005763">
    <property type="term" value="C:mitochondrial small ribosomal subunit"/>
    <property type="evidence" value="ECO:0007669"/>
    <property type="project" value="TreeGrafter"/>
</dbReference>
<protein>
    <submittedName>
        <fullName evidence="2">Uncharacterized protein</fullName>
    </submittedName>
</protein>
<sequence>MFAHHHLPYSFRLCLHRSPRLVANTSGLLQRRGAAMTSSIPPSERAAARSPDAEPDFAEVEDLMDNPEASERSETPKSYREFMEMMGKKFLYATPQRYLGETPFPMNPSFKPPPPISDEQKEVIYQLYKSHRLENGPRRLAKQFNISLHRLNAILRLKIHEKEFEKKSYRHRHGEYTVVIVAHVLLTHLCFFSQSLSPACFQVGMEKLLGATTHSKVHSLKKTLAETDKFVDTALGTPQSVLDAMDPTSPHFQTPDINELRTDVHKADMLDQEEQRDVRASRYERMFWESVPEDGREPLLPSILQTARQQAEMRKLAKEVEQSKQFLQRLPDTKYVRHPKTRSLLVSRPEGRKGPITKFVDVGGKFMDLSERIKALGVTKNRLLRRRRLAEEKRAYTNA</sequence>
<dbReference type="InterPro" id="IPR021036">
    <property type="entry name" value="Ribosomal_mS45"/>
</dbReference>
<dbReference type="Proteomes" id="UP000567179">
    <property type="component" value="Unassembled WGS sequence"/>
</dbReference>
<accession>A0A8H5AW02</accession>
<dbReference type="Pfam" id="PF12298">
    <property type="entry name" value="Bot1p"/>
    <property type="match status" value="1"/>
</dbReference>
<reference evidence="2 3" key="1">
    <citation type="journal article" date="2020" name="ISME J.">
        <title>Uncovering the hidden diversity of litter-decomposition mechanisms in mushroom-forming fungi.</title>
        <authorList>
            <person name="Floudas D."/>
            <person name="Bentzer J."/>
            <person name="Ahren D."/>
            <person name="Johansson T."/>
            <person name="Persson P."/>
            <person name="Tunlid A."/>
        </authorList>
    </citation>
    <scope>NUCLEOTIDE SEQUENCE [LARGE SCALE GENOMIC DNA]</scope>
    <source>
        <strain evidence="2 3">CBS 101986</strain>
    </source>
</reference>
<dbReference type="PANTHER" id="PTHR28158:SF1">
    <property type="entry name" value="SMALL RIBOSOMAL SUBUNIT PROTEIN MS45"/>
    <property type="match status" value="1"/>
</dbReference>
<feature type="region of interest" description="Disordered" evidence="1">
    <location>
        <begin position="33"/>
        <end position="53"/>
    </location>
</feature>
<gene>
    <name evidence="2" type="ORF">D9619_002809</name>
</gene>
<dbReference type="PANTHER" id="PTHR28158">
    <property type="entry name" value="37S RIBOSOMAL PROTEIN S35, MITOCHONDRIAL"/>
    <property type="match status" value="1"/>
</dbReference>
<dbReference type="EMBL" id="JAACJJ010000056">
    <property type="protein sequence ID" value="KAF5311955.1"/>
    <property type="molecule type" value="Genomic_DNA"/>
</dbReference>
<comment type="caution">
    <text evidence="2">The sequence shown here is derived from an EMBL/GenBank/DDBJ whole genome shotgun (WGS) entry which is preliminary data.</text>
</comment>
<proteinExistence type="predicted"/>
<dbReference type="GO" id="GO:0003735">
    <property type="term" value="F:structural constituent of ribosome"/>
    <property type="evidence" value="ECO:0007669"/>
    <property type="project" value="TreeGrafter"/>
</dbReference>
<organism evidence="2 3">
    <name type="scientific">Psilocybe cf. subviscida</name>
    <dbReference type="NCBI Taxonomy" id="2480587"/>
    <lineage>
        <taxon>Eukaryota</taxon>
        <taxon>Fungi</taxon>
        <taxon>Dikarya</taxon>
        <taxon>Basidiomycota</taxon>
        <taxon>Agaricomycotina</taxon>
        <taxon>Agaricomycetes</taxon>
        <taxon>Agaricomycetidae</taxon>
        <taxon>Agaricales</taxon>
        <taxon>Agaricineae</taxon>
        <taxon>Strophariaceae</taxon>
        <taxon>Psilocybe</taxon>
    </lineage>
</organism>
<dbReference type="GO" id="GO:0032543">
    <property type="term" value="P:mitochondrial translation"/>
    <property type="evidence" value="ECO:0007669"/>
    <property type="project" value="TreeGrafter"/>
</dbReference>
<keyword evidence="3" id="KW-1185">Reference proteome</keyword>
<evidence type="ECO:0000313" key="2">
    <source>
        <dbReference type="EMBL" id="KAF5311955.1"/>
    </source>
</evidence>